<dbReference type="Pfam" id="PF06803">
    <property type="entry name" value="DUF1232"/>
    <property type="match status" value="1"/>
</dbReference>
<name>A0A1V8RVI6_9HYPH</name>
<evidence type="ECO:0000313" key="7">
    <source>
        <dbReference type="Proteomes" id="UP000191905"/>
    </source>
</evidence>
<dbReference type="RefSeq" id="WP_080918027.1">
    <property type="nucleotide sequence ID" value="NZ_MDET01000002.1"/>
</dbReference>
<evidence type="ECO:0000256" key="4">
    <source>
        <dbReference type="ARBA" id="ARBA00023136"/>
    </source>
</evidence>
<comment type="subcellular location">
    <subcellularLocation>
        <location evidence="1">Endomembrane system</location>
        <topology evidence="1">Multi-pass membrane protein</topology>
    </subcellularLocation>
</comment>
<evidence type="ECO:0000259" key="5">
    <source>
        <dbReference type="Pfam" id="PF06803"/>
    </source>
</evidence>
<dbReference type="InterPro" id="IPR016983">
    <property type="entry name" value="UCP031804"/>
</dbReference>
<keyword evidence="7" id="KW-1185">Reference proteome</keyword>
<keyword evidence="4" id="KW-0472">Membrane</keyword>
<comment type="caution">
    <text evidence="6">The sequence shown here is derived from an EMBL/GenBank/DDBJ whole genome shotgun (WGS) entry which is preliminary data.</text>
</comment>
<dbReference type="OrthoDB" id="9813247at2"/>
<dbReference type="STRING" id="1873176.BFN67_10445"/>
<evidence type="ECO:0000313" key="6">
    <source>
        <dbReference type="EMBL" id="OQM77192.1"/>
    </source>
</evidence>
<evidence type="ECO:0000256" key="2">
    <source>
        <dbReference type="ARBA" id="ARBA00022692"/>
    </source>
</evidence>
<feature type="domain" description="DUF1232" evidence="5">
    <location>
        <begin position="58"/>
        <end position="93"/>
    </location>
</feature>
<dbReference type="PIRSF" id="PIRSF031804">
    <property type="entry name" value="UCP031804"/>
    <property type="match status" value="1"/>
</dbReference>
<keyword evidence="3" id="KW-1133">Transmembrane helix</keyword>
<sequence length="119" mass="12730">MAGQGNFDFFARGAKADESEVRAKFWHTAKKATRSIPFMEDVVAAYYCALDRNTPLRAKAILLAALGYFVLPADAVPDILLGIGFTDDIAVLSAAVAAVRAHITPAHRLAAKEALAERG</sequence>
<dbReference type="GO" id="GO:0012505">
    <property type="term" value="C:endomembrane system"/>
    <property type="evidence" value="ECO:0007669"/>
    <property type="project" value="UniProtKB-SubCell"/>
</dbReference>
<protein>
    <recommendedName>
        <fullName evidence="5">DUF1232 domain-containing protein</fullName>
    </recommendedName>
</protein>
<dbReference type="Proteomes" id="UP000191905">
    <property type="component" value="Unassembled WGS sequence"/>
</dbReference>
<gene>
    <name evidence="6" type="ORF">BFN67_10445</name>
</gene>
<accession>A0A1V8RVI6</accession>
<proteinExistence type="predicted"/>
<dbReference type="InterPro" id="IPR010652">
    <property type="entry name" value="DUF1232"/>
</dbReference>
<evidence type="ECO:0000256" key="1">
    <source>
        <dbReference type="ARBA" id="ARBA00004127"/>
    </source>
</evidence>
<reference evidence="6 7" key="1">
    <citation type="journal article" date="2016" name="Int. J. Syst. Evol. Microbiol.">
        <title>Pseudaminobacter manganicus sp. nov., isolated from sludge of a manganese mine.</title>
        <authorList>
            <person name="Li J."/>
            <person name="Huang J."/>
            <person name="Liao S."/>
            <person name="Wang G."/>
        </authorList>
    </citation>
    <scope>NUCLEOTIDE SEQUENCE [LARGE SCALE GENOMIC DNA]</scope>
    <source>
        <strain evidence="6 7">JH-7</strain>
    </source>
</reference>
<dbReference type="EMBL" id="MDET01000002">
    <property type="protein sequence ID" value="OQM77192.1"/>
    <property type="molecule type" value="Genomic_DNA"/>
</dbReference>
<dbReference type="AlphaFoldDB" id="A0A1V8RVI6"/>
<keyword evidence="2" id="KW-0812">Transmembrane</keyword>
<evidence type="ECO:0000256" key="3">
    <source>
        <dbReference type="ARBA" id="ARBA00022989"/>
    </source>
</evidence>
<organism evidence="6 7">
    <name type="scientific">Manganibacter manganicus</name>
    <dbReference type="NCBI Taxonomy" id="1873176"/>
    <lineage>
        <taxon>Bacteria</taxon>
        <taxon>Pseudomonadati</taxon>
        <taxon>Pseudomonadota</taxon>
        <taxon>Alphaproteobacteria</taxon>
        <taxon>Hyphomicrobiales</taxon>
        <taxon>Phyllobacteriaceae</taxon>
        <taxon>Manganibacter</taxon>
    </lineage>
</organism>